<dbReference type="SMART" id="SM00020">
    <property type="entry name" value="Tryp_SPc"/>
    <property type="match status" value="1"/>
</dbReference>
<accession>A0A4W4GGG2</accession>
<evidence type="ECO:0000256" key="9">
    <source>
        <dbReference type="ARBA" id="ARBA00036320"/>
    </source>
</evidence>
<dbReference type="PRINTS" id="PR00722">
    <property type="entry name" value="CHYMOTRYPSIN"/>
</dbReference>
<evidence type="ECO:0000259" key="13">
    <source>
        <dbReference type="PROSITE" id="PS50240"/>
    </source>
</evidence>
<evidence type="ECO:0000256" key="2">
    <source>
        <dbReference type="ARBA" id="ARBA00022525"/>
    </source>
</evidence>
<dbReference type="Ensembl" id="ENSEEET00000036076.2">
    <property type="protein sequence ID" value="ENSEEEP00000035655.2"/>
    <property type="gene ID" value="ENSEEEG00000016330.2"/>
</dbReference>
<evidence type="ECO:0000256" key="8">
    <source>
        <dbReference type="ARBA" id="ARBA00023157"/>
    </source>
</evidence>
<evidence type="ECO:0000256" key="7">
    <source>
        <dbReference type="ARBA" id="ARBA00023145"/>
    </source>
</evidence>
<dbReference type="InterPro" id="IPR050127">
    <property type="entry name" value="Serine_Proteases_S1"/>
</dbReference>
<dbReference type="PROSITE" id="PS00134">
    <property type="entry name" value="TRYPSIN_HIS"/>
    <property type="match status" value="1"/>
</dbReference>
<sequence length="257" mass="27886">SLFTSSIVMRTIVFVLLVVAVACSRADDDKIIGGSECAPHSQPWQVYLTYDNGKRWCGASLISKSWAVSAAHCYLPPPRLALHLGEHNLFKDEGTEQRIWAEKVIPHPDYNGVTEDNDIMLIKLIEPAVLNQYVLPIALATTCAVADENCLVSGWGNQINSGVNYASVLQCLNVPVLSRSQCKEAYGSQITENMFCAGFMEGGKDSCQGDSGGPLVCNKKLQGVVSWGHGCADAGSPGVYTEVCRYIDWIHTTIADN</sequence>
<keyword evidence="4" id="KW-0222">Digestion</keyword>
<name>A0A4W4GGG2_ELEEL</name>
<dbReference type="InterPro" id="IPR043504">
    <property type="entry name" value="Peptidase_S1_PA_chymotrypsin"/>
</dbReference>
<dbReference type="STRING" id="8005.ENSEEEP00000035655"/>
<reference evidence="15" key="2">
    <citation type="journal article" date="2017" name="Sci. Adv.">
        <title>A tail of two voltages: Proteomic comparison of the three electric organs of the electric eel.</title>
        <authorList>
            <person name="Traeger L.L."/>
            <person name="Sabat G."/>
            <person name="Barrett-Wilt G.A."/>
            <person name="Wells G.B."/>
            <person name="Sussman M.R."/>
        </authorList>
    </citation>
    <scope>NUCLEOTIDE SEQUENCE [LARGE SCALE GENOMIC DNA]</scope>
</reference>
<comment type="catalytic activity">
    <reaction evidence="9">
        <text>Preferential cleavage: Arg-|-Xaa, Lys-|-Xaa.</text>
        <dbReference type="EC" id="3.4.21.4"/>
    </reaction>
</comment>
<dbReference type="GO" id="GO:0006508">
    <property type="term" value="P:proteolysis"/>
    <property type="evidence" value="ECO:0007669"/>
    <property type="project" value="UniProtKB-KW"/>
</dbReference>
<keyword evidence="2" id="KW-0964">Secreted</keyword>
<evidence type="ECO:0000256" key="4">
    <source>
        <dbReference type="ARBA" id="ARBA00022757"/>
    </source>
</evidence>
<evidence type="ECO:0000256" key="3">
    <source>
        <dbReference type="ARBA" id="ARBA00022670"/>
    </source>
</evidence>
<dbReference type="FunFam" id="2.40.10.10:FF:000005">
    <property type="entry name" value="Serine protease 37"/>
    <property type="match status" value="1"/>
</dbReference>
<reference evidence="14" key="5">
    <citation type="submission" date="2025-09" db="UniProtKB">
        <authorList>
            <consortium name="Ensembl"/>
        </authorList>
    </citation>
    <scope>IDENTIFICATION</scope>
</reference>
<dbReference type="EC" id="3.4.21.4" evidence="10"/>
<dbReference type="CDD" id="cd00190">
    <property type="entry name" value="Tryp_SPc"/>
    <property type="match status" value="1"/>
</dbReference>
<dbReference type="InterPro" id="IPR033116">
    <property type="entry name" value="TRYPSIN_SER"/>
</dbReference>
<evidence type="ECO:0000256" key="6">
    <source>
        <dbReference type="ARBA" id="ARBA00022825"/>
    </source>
</evidence>
<dbReference type="SUPFAM" id="SSF50494">
    <property type="entry name" value="Trypsin-like serine proteases"/>
    <property type="match status" value="1"/>
</dbReference>
<evidence type="ECO:0000256" key="11">
    <source>
        <dbReference type="RuleBase" id="RU363034"/>
    </source>
</evidence>
<keyword evidence="15" id="KW-1185">Reference proteome</keyword>
<feature type="chain" id="PRO_5044335513" description="trypsin" evidence="12">
    <location>
        <begin position="27"/>
        <end position="257"/>
    </location>
</feature>
<keyword evidence="12" id="KW-0732">Signal</keyword>
<dbReference type="Pfam" id="PF00089">
    <property type="entry name" value="Trypsin"/>
    <property type="match status" value="1"/>
</dbReference>
<keyword evidence="8" id="KW-1015">Disulfide bond</keyword>
<evidence type="ECO:0000256" key="5">
    <source>
        <dbReference type="ARBA" id="ARBA00022801"/>
    </source>
</evidence>
<evidence type="ECO:0000256" key="10">
    <source>
        <dbReference type="ARBA" id="ARBA00038868"/>
    </source>
</evidence>
<keyword evidence="6 11" id="KW-0720">Serine protease</keyword>
<dbReference type="Proteomes" id="UP000314983">
    <property type="component" value="Chromosome 10"/>
</dbReference>
<evidence type="ECO:0000313" key="15">
    <source>
        <dbReference type="Proteomes" id="UP000314983"/>
    </source>
</evidence>
<dbReference type="InterPro" id="IPR001254">
    <property type="entry name" value="Trypsin_dom"/>
</dbReference>
<feature type="domain" description="Peptidase S1" evidence="13">
    <location>
        <begin position="31"/>
        <end position="255"/>
    </location>
</feature>
<dbReference type="InterPro" id="IPR009003">
    <property type="entry name" value="Peptidase_S1_PA"/>
</dbReference>
<keyword evidence="7" id="KW-0865">Zymogen</keyword>
<evidence type="ECO:0000256" key="12">
    <source>
        <dbReference type="SAM" id="SignalP"/>
    </source>
</evidence>
<feature type="signal peptide" evidence="12">
    <location>
        <begin position="1"/>
        <end position="26"/>
    </location>
</feature>
<keyword evidence="3 11" id="KW-0645">Protease</keyword>
<dbReference type="Gene3D" id="2.40.10.10">
    <property type="entry name" value="Trypsin-like serine proteases"/>
    <property type="match status" value="2"/>
</dbReference>
<dbReference type="PANTHER" id="PTHR24264:SF7">
    <property type="entry name" value="TRYPSIN-2-LIKE"/>
    <property type="match status" value="1"/>
</dbReference>
<dbReference type="PANTHER" id="PTHR24264">
    <property type="entry name" value="TRYPSIN-RELATED"/>
    <property type="match status" value="1"/>
</dbReference>
<organism evidence="14 15">
    <name type="scientific">Electrophorus electricus</name>
    <name type="common">Electric eel</name>
    <name type="synonym">Gymnotus electricus</name>
    <dbReference type="NCBI Taxonomy" id="8005"/>
    <lineage>
        <taxon>Eukaryota</taxon>
        <taxon>Metazoa</taxon>
        <taxon>Chordata</taxon>
        <taxon>Craniata</taxon>
        <taxon>Vertebrata</taxon>
        <taxon>Euteleostomi</taxon>
        <taxon>Actinopterygii</taxon>
        <taxon>Neopterygii</taxon>
        <taxon>Teleostei</taxon>
        <taxon>Ostariophysi</taxon>
        <taxon>Gymnotiformes</taxon>
        <taxon>Gymnotoidei</taxon>
        <taxon>Gymnotidae</taxon>
        <taxon>Electrophorus</taxon>
    </lineage>
</organism>
<dbReference type="PROSITE" id="PS00135">
    <property type="entry name" value="TRYPSIN_SER"/>
    <property type="match status" value="1"/>
</dbReference>
<dbReference type="InterPro" id="IPR001314">
    <property type="entry name" value="Peptidase_S1A"/>
</dbReference>
<dbReference type="GO" id="GO:0004252">
    <property type="term" value="F:serine-type endopeptidase activity"/>
    <property type="evidence" value="ECO:0007669"/>
    <property type="project" value="UniProtKB-EC"/>
</dbReference>
<dbReference type="OMA" id="IARSKCE"/>
<dbReference type="InterPro" id="IPR018114">
    <property type="entry name" value="TRYPSIN_HIS"/>
</dbReference>
<comment type="subcellular location">
    <subcellularLocation>
        <location evidence="1">Secreted</location>
        <location evidence="1">Extracellular space</location>
    </subcellularLocation>
</comment>
<dbReference type="GO" id="GO:0007586">
    <property type="term" value="P:digestion"/>
    <property type="evidence" value="ECO:0007669"/>
    <property type="project" value="UniProtKB-KW"/>
</dbReference>
<reference evidence="14" key="3">
    <citation type="submission" date="2020-05" db="EMBL/GenBank/DDBJ databases">
        <title>Electrophorus electricus (electric eel) genome, fEleEle1, primary haplotype.</title>
        <authorList>
            <person name="Myers G."/>
            <person name="Meyer A."/>
            <person name="Fedrigo O."/>
            <person name="Formenti G."/>
            <person name="Rhie A."/>
            <person name="Tracey A."/>
            <person name="Sims Y."/>
            <person name="Jarvis E.D."/>
        </authorList>
    </citation>
    <scope>NUCLEOTIDE SEQUENCE [LARGE SCALE GENOMIC DNA]</scope>
</reference>
<protein>
    <recommendedName>
        <fullName evidence="10">trypsin</fullName>
        <ecNumber evidence="10">3.4.21.4</ecNumber>
    </recommendedName>
</protein>
<reference evidence="14" key="4">
    <citation type="submission" date="2025-08" db="UniProtKB">
        <authorList>
            <consortium name="Ensembl"/>
        </authorList>
    </citation>
    <scope>IDENTIFICATION</scope>
</reference>
<dbReference type="GO" id="GO:0005615">
    <property type="term" value="C:extracellular space"/>
    <property type="evidence" value="ECO:0007669"/>
    <property type="project" value="TreeGrafter"/>
</dbReference>
<proteinExistence type="predicted"/>
<evidence type="ECO:0000313" key="14">
    <source>
        <dbReference type="Ensembl" id="ENSEEEP00000035655.2"/>
    </source>
</evidence>
<reference evidence="15" key="1">
    <citation type="journal article" date="2014" name="Science">
        <title>Nonhuman genetics. Genomic basis for the convergent evolution of electric organs.</title>
        <authorList>
            <person name="Gallant J.R."/>
            <person name="Traeger L.L."/>
            <person name="Volkening J.D."/>
            <person name="Moffett H."/>
            <person name="Chen P.H."/>
            <person name="Novina C.D."/>
            <person name="Phillips G.N.Jr."/>
            <person name="Anand R."/>
            <person name="Wells G.B."/>
            <person name="Pinch M."/>
            <person name="Guth R."/>
            <person name="Unguez G.A."/>
            <person name="Albert J.S."/>
            <person name="Zakon H.H."/>
            <person name="Samanta M.P."/>
            <person name="Sussman M.R."/>
        </authorList>
    </citation>
    <scope>NUCLEOTIDE SEQUENCE [LARGE SCALE GENOMIC DNA]</scope>
</reference>
<dbReference type="PROSITE" id="PS50240">
    <property type="entry name" value="TRYPSIN_DOM"/>
    <property type="match status" value="1"/>
</dbReference>
<dbReference type="AlphaFoldDB" id="A0A4W4GGG2"/>
<keyword evidence="5 11" id="KW-0378">Hydrolase</keyword>
<dbReference type="GeneTree" id="ENSGT01050000244883"/>
<dbReference type="FunFam" id="2.40.10.10:FF:000008">
    <property type="entry name" value="Cationic trypsin"/>
    <property type="match status" value="1"/>
</dbReference>
<evidence type="ECO:0000256" key="1">
    <source>
        <dbReference type="ARBA" id="ARBA00004239"/>
    </source>
</evidence>